<evidence type="ECO:0000313" key="4">
    <source>
        <dbReference type="Proteomes" id="UP000198210"/>
    </source>
</evidence>
<dbReference type="GO" id="GO:0016787">
    <property type="term" value="F:hydrolase activity"/>
    <property type="evidence" value="ECO:0007669"/>
    <property type="project" value="UniProtKB-KW"/>
</dbReference>
<evidence type="ECO:0000256" key="1">
    <source>
        <dbReference type="ARBA" id="ARBA00022801"/>
    </source>
</evidence>
<feature type="domain" description="DUF402" evidence="2">
    <location>
        <begin position="68"/>
        <end position="188"/>
    </location>
</feature>
<gene>
    <name evidence="3" type="ORF">GA0074704_4716</name>
</gene>
<dbReference type="InterPro" id="IPR035930">
    <property type="entry name" value="FomD-like_sf"/>
</dbReference>
<organism evidence="3 4">
    <name type="scientific">Micromonospora siamensis</name>
    <dbReference type="NCBI Taxonomy" id="299152"/>
    <lineage>
        <taxon>Bacteria</taxon>
        <taxon>Bacillati</taxon>
        <taxon>Actinomycetota</taxon>
        <taxon>Actinomycetes</taxon>
        <taxon>Micromonosporales</taxon>
        <taxon>Micromonosporaceae</taxon>
        <taxon>Micromonospora</taxon>
    </lineage>
</organism>
<dbReference type="Gene3D" id="2.40.380.10">
    <property type="entry name" value="FomD-like"/>
    <property type="match status" value="1"/>
</dbReference>
<dbReference type="Proteomes" id="UP000198210">
    <property type="component" value="Chromosome I"/>
</dbReference>
<keyword evidence="1" id="KW-0378">Hydrolase</keyword>
<dbReference type="InterPro" id="IPR007295">
    <property type="entry name" value="DUF402"/>
</dbReference>
<dbReference type="PANTHER" id="PTHR39159">
    <property type="match status" value="1"/>
</dbReference>
<dbReference type="InterPro" id="IPR050212">
    <property type="entry name" value="Ntdp-like"/>
</dbReference>
<dbReference type="EMBL" id="LT607751">
    <property type="protein sequence ID" value="SCG72083.1"/>
    <property type="molecule type" value="Genomic_DNA"/>
</dbReference>
<sequence>MRRLRFGYGATVTFEPGSIVTRRYWRGGRCTWVQPMRVVADDADGLLLWNPVGGDVARLVDADGRNPHELPVDELRDPRLTVGAWEKYDVLVLMPPASAYSVWWFFDGGTFAGWYVNLEEPCVRHPGGVDTTDLVLDIVVTPQRRWEWKDDDEFAERVGHPLYFDRASADGIRAEGERVIRLVEAGEFPFDGTYTDFRPGPDWPAPRLPRDVEAAAVRGR</sequence>
<name>A0A1C5JNM7_9ACTN</name>
<protein>
    <recommendedName>
        <fullName evidence="2">DUF402 domain-containing protein</fullName>
    </recommendedName>
</protein>
<dbReference type="PANTHER" id="PTHR39159:SF1">
    <property type="entry name" value="UPF0374 PROTEIN YGAC"/>
    <property type="match status" value="1"/>
</dbReference>
<proteinExistence type="predicted"/>
<keyword evidence="4" id="KW-1185">Reference proteome</keyword>
<evidence type="ECO:0000259" key="2">
    <source>
        <dbReference type="Pfam" id="PF04167"/>
    </source>
</evidence>
<dbReference type="Pfam" id="PF04167">
    <property type="entry name" value="DUF402"/>
    <property type="match status" value="1"/>
</dbReference>
<dbReference type="AlphaFoldDB" id="A0A1C5JNM7"/>
<dbReference type="SUPFAM" id="SSF159234">
    <property type="entry name" value="FomD-like"/>
    <property type="match status" value="1"/>
</dbReference>
<reference evidence="3 4" key="1">
    <citation type="submission" date="2016-06" db="EMBL/GenBank/DDBJ databases">
        <authorList>
            <person name="Kjaerup R.B."/>
            <person name="Dalgaard T.S."/>
            <person name="Juul-Madsen H.R."/>
        </authorList>
    </citation>
    <scope>NUCLEOTIDE SEQUENCE [LARGE SCALE GENOMIC DNA]</scope>
    <source>
        <strain evidence="3 4">DSM 45097</strain>
    </source>
</reference>
<accession>A0A1C5JNM7</accession>
<evidence type="ECO:0000313" key="3">
    <source>
        <dbReference type="EMBL" id="SCG72083.1"/>
    </source>
</evidence>